<reference evidence="9 10" key="1">
    <citation type="submission" date="2016-02" db="EMBL/GenBank/DDBJ databases">
        <authorList>
            <person name="Wen L."/>
            <person name="He K."/>
            <person name="Yang H."/>
        </authorList>
    </citation>
    <scope>NUCLEOTIDE SEQUENCE [LARGE SCALE GENOMIC DNA]</scope>
    <source>
        <strain evidence="9">Trichococcus palustris</strain>
    </source>
</reference>
<organism evidence="9 10">
    <name type="scientific">Trichococcus palustris</name>
    <dbReference type="NCBI Taxonomy" id="140314"/>
    <lineage>
        <taxon>Bacteria</taxon>
        <taxon>Bacillati</taxon>
        <taxon>Bacillota</taxon>
        <taxon>Bacilli</taxon>
        <taxon>Lactobacillales</taxon>
        <taxon>Carnobacteriaceae</taxon>
        <taxon>Trichococcus</taxon>
    </lineage>
</organism>
<feature type="transmembrane region" description="Helical" evidence="7">
    <location>
        <begin position="44"/>
        <end position="64"/>
    </location>
</feature>
<comment type="similarity">
    <text evidence="2">Belongs to the UPF0126 family.</text>
</comment>
<evidence type="ECO:0000256" key="5">
    <source>
        <dbReference type="ARBA" id="ARBA00022989"/>
    </source>
</evidence>
<dbReference type="PANTHER" id="PTHR30506:SF3">
    <property type="entry name" value="UPF0126 INNER MEMBRANE PROTEIN YADS-RELATED"/>
    <property type="match status" value="1"/>
</dbReference>
<keyword evidence="4 7" id="KW-0812">Transmembrane</keyword>
<feature type="transmembrane region" description="Helical" evidence="7">
    <location>
        <begin position="157"/>
        <end position="173"/>
    </location>
</feature>
<comment type="subcellular location">
    <subcellularLocation>
        <location evidence="1">Cell membrane</location>
        <topology evidence="1">Multi-pass membrane protein</topology>
    </subcellularLocation>
</comment>
<evidence type="ECO:0000259" key="8">
    <source>
        <dbReference type="Pfam" id="PF03458"/>
    </source>
</evidence>
<dbReference type="EMBL" id="FJNE01000003">
    <property type="protein sequence ID" value="CZQ90478.1"/>
    <property type="molecule type" value="Genomic_DNA"/>
</dbReference>
<keyword evidence="3" id="KW-1003">Cell membrane</keyword>
<evidence type="ECO:0000256" key="2">
    <source>
        <dbReference type="ARBA" id="ARBA00008193"/>
    </source>
</evidence>
<dbReference type="Proteomes" id="UP000242754">
    <property type="component" value="Unassembled WGS sequence"/>
</dbReference>
<dbReference type="STRING" id="140314.SAMN04488076_1213"/>
<dbReference type="InterPro" id="IPR005115">
    <property type="entry name" value="Gly_transporter"/>
</dbReference>
<dbReference type="GO" id="GO:0005886">
    <property type="term" value="C:plasma membrane"/>
    <property type="evidence" value="ECO:0007669"/>
    <property type="project" value="UniProtKB-SubCell"/>
</dbReference>
<feature type="transmembrane region" description="Helical" evidence="7">
    <location>
        <begin position="76"/>
        <end position="94"/>
    </location>
</feature>
<gene>
    <name evidence="9" type="ORF">Tpal_1271</name>
</gene>
<proteinExistence type="inferred from homology"/>
<evidence type="ECO:0000313" key="9">
    <source>
        <dbReference type="EMBL" id="CZQ90478.1"/>
    </source>
</evidence>
<evidence type="ECO:0000256" key="4">
    <source>
        <dbReference type="ARBA" id="ARBA00022692"/>
    </source>
</evidence>
<dbReference type="PANTHER" id="PTHR30506">
    <property type="entry name" value="INNER MEMBRANE PROTEIN"/>
    <property type="match status" value="1"/>
</dbReference>
<evidence type="ECO:0000256" key="3">
    <source>
        <dbReference type="ARBA" id="ARBA00022475"/>
    </source>
</evidence>
<sequence>MSGALTAIEKELDYYGIAVFAIITSVGGGIVRDVLINRSLPASFANPSYAIISILSAAFVIAFYKKIHRMAKILPLFDAVGLGAFTAIGADVAIREGFHQPFIVITLAVLTGTGGGIIRDVFAKEIPYVFRKEVYAVASILGAVLFLAVYKMFGNEAALYTCFVGTFLIRLFCMKNNIHLKKVSG</sequence>
<evidence type="ECO:0000256" key="6">
    <source>
        <dbReference type="ARBA" id="ARBA00023136"/>
    </source>
</evidence>
<accession>A0A143YHY7</accession>
<dbReference type="AlphaFoldDB" id="A0A143YHY7"/>
<feature type="domain" description="Glycine transporter" evidence="8">
    <location>
        <begin position="76"/>
        <end position="150"/>
    </location>
</feature>
<evidence type="ECO:0000256" key="1">
    <source>
        <dbReference type="ARBA" id="ARBA00004651"/>
    </source>
</evidence>
<feature type="transmembrane region" description="Helical" evidence="7">
    <location>
        <begin position="134"/>
        <end position="151"/>
    </location>
</feature>
<keyword evidence="6 7" id="KW-0472">Membrane</keyword>
<protein>
    <recommendedName>
        <fullName evidence="8">Glycine transporter domain-containing protein</fullName>
    </recommendedName>
</protein>
<feature type="domain" description="Glycine transporter" evidence="8">
    <location>
        <begin position="1"/>
        <end position="64"/>
    </location>
</feature>
<keyword evidence="10" id="KW-1185">Reference proteome</keyword>
<feature type="transmembrane region" description="Helical" evidence="7">
    <location>
        <begin position="12"/>
        <end position="32"/>
    </location>
</feature>
<name>A0A143YHY7_9LACT</name>
<evidence type="ECO:0000313" key="10">
    <source>
        <dbReference type="Proteomes" id="UP000242754"/>
    </source>
</evidence>
<dbReference type="Pfam" id="PF03458">
    <property type="entry name" value="Gly_transporter"/>
    <property type="match status" value="2"/>
</dbReference>
<evidence type="ECO:0000256" key="7">
    <source>
        <dbReference type="SAM" id="Phobius"/>
    </source>
</evidence>
<keyword evidence="5 7" id="KW-1133">Transmembrane helix</keyword>
<feature type="transmembrane region" description="Helical" evidence="7">
    <location>
        <begin position="100"/>
        <end position="122"/>
    </location>
</feature>